<reference evidence="1" key="1">
    <citation type="submission" date="2020-07" db="EMBL/GenBank/DDBJ databases">
        <title>Multicomponent nature underlies the extraordinary mechanical properties of spider dragline silk.</title>
        <authorList>
            <person name="Kono N."/>
            <person name="Nakamura H."/>
            <person name="Mori M."/>
            <person name="Yoshida Y."/>
            <person name="Ohtoshi R."/>
            <person name="Malay A.D."/>
            <person name="Moran D.A.P."/>
            <person name="Tomita M."/>
            <person name="Numata K."/>
            <person name="Arakawa K."/>
        </authorList>
    </citation>
    <scope>NUCLEOTIDE SEQUENCE</scope>
</reference>
<dbReference type="Proteomes" id="UP000887116">
    <property type="component" value="Unassembled WGS sequence"/>
</dbReference>
<evidence type="ECO:0000313" key="1">
    <source>
        <dbReference type="EMBL" id="GFQ90756.1"/>
    </source>
</evidence>
<protein>
    <submittedName>
        <fullName evidence="1">Integrase catalytic domain-containing protein</fullName>
    </submittedName>
</protein>
<comment type="caution">
    <text evidence="1">The sequence shown here is derived from an EMBL/GenBank/DDBJ whole genome shotgun (WGS) entry which is preliminary data.</text>
</comment>
<dbReference type="OrthoDB" id="5967017at2759"/>
<dbReference type="PANTHER" id="PTHR47331">
    <property type="entry name" value="PHD-TYPE DOMAIN-CONTAINING PROTEIN"/>
    <property type="match status" value="1"/>
</dbReference>
<keyword evidence="2" id="KW-1185">Reference proteome</keyword>
<name>A0A8X6L0A3_TRICU</name>
<dbReference type="PANTHER" id="PTHR47331:SF1">
    <property type="entry name" value="GAG-LIKE PROTEIN"/>
    <property type="match status" value="1"/>
</dbReference>
<sequence length="254" mass="29650">LPNLKIDINALVTDQISAANIPPPELDNIPQTVHLENLVLADSPDCQEPIKILIGADYYYDVVTGKIKHLSKKLVAVETIFGWCLQGRNSDNQTSLALSVIVQEKLISDQLKKFWDLEVSSLIDTKQESEVSENQIIKNFESNIKYDEKSKRYRVRLPWKLEARELKDNREIAEKRYTRLRKLFQKNRHLFLEYREVLQNYLKQGIIELVPDSDSDSNNVTFYLPHREVIRKDRPSSQLRIVYDAFILKFSISF</sequence>
<gene>
    <name evidence="1" type="primary">X975_06179</name>
    <name evidence="1" type="ORF">TNCT_620461</name>
</gene>
<organism evidence="1 2">
    <name type="scientific">Trichonephila clavata</name>
    <name type="common">Joro spider</name>
    <name type="synonym">Nephila clavata</name>
    <dbReference type="NCBI Taxonomy" id="2740835"/>
    <lineage>
        <taxon>Eukaryota</taxon>
        <taxon>Metazoa</taxon>
        <taxon>Ecdysozoa</taxon>
        <taxon>Arthropoda</taxon>
        <taxon>Chelicerata</taxon>
        <taxon>Arachnida</taxon>
        <taxon>Araneae</taxon>
        <taxon>Araneomorphae</taxon>
        <taxon>Entelegynae</taxon>
        <taxon>Araneoidea</taxon>
        <taxon>Nephilidae</taxon>
        <taxon>Trichonephila</taxon>
    </lineage>
</organism>
<dbReference type="AlphaFoldDB" id="A0A8X6L0A3"/>
<accession>A0A8X6L0A3</accession>
<dbReference type="EMBL" id="BMAO01003869">
    <property type="protein sequence ID" value="GFQ90756.1"/>
    <property type="molecule type" value="Genomic_DNA"/>
</dbReference>
<evidence type="ECO:0000313" key="2">
    <source>
        <dbReference type="Proteomes" id="UP000887116"/>
    </source>
</evidence>
<feature type="non-terminal residue" evidence="1">
    <location>
        <position position="1"/>
    </location>
</feature>
<proteinExistence type="predicted"/>